<dbReference type="PROSITE" id="PS51820">
    <property type="entry name" value="PA14"/>
    <property type="match status" value="1"/>
</dbReference>
<dbReference type="OrthoDB" id="47059at2759"/>
<dbReference type="Gene3D" id="2.60.40.10">
    <property type="entry name" value="Immunoglobulins"/>
    <property type="match status" value="1"/>
</dbReference>
<evidence type="ECO:0000313" key="7">
    <source>
        <dbReference type="EMBL" id="QPG77221.1"/>
    </source>
</evidence>
<comment type="catalytic activity">
    <reaction evidence="1">
        <text>Hydrolysis of terminal, non-reducing beta-D-glucosyl residues with release of beta-D-glucose.</text>
        <dbReference type="EC" id="3.2.1.21"/>
    </reaction>
</comment>
<dbReference type="PANTHER" id="PTHR42715:SF27">
    <property type="entry name" value="BETA-GLUCOSIDASE-RELATED"/>
    <property type="match status" value="1"/>
</dbReference>
<evidence type="ECO:0000256" key="5">
    <source>
        <dbReference type="ARBA" id="ARBA00023295"/>
    </source>
</evidence>
<keyword evidence="5" id="KW-0326">Glycosidase</keyword>
<dbReference type="GO" id="GO:0008422">
    <property type="term" value="F:beta-glucosidase activity"/>
    <property type="evidence" value="ECO:0007669"/>
    <property type="project" value="UniProtKB-EC"/>
</dbReference>
<evidence type="ECO:0000259" key="6">
    <source>
        <dbReference type="PROSITE" id="PS51820"/>
    </source>
</evidence>
<dbReference type="InterPro" id="IPR050288">
    <property type="entry name" value="Cellulose_deg_GH3"/>
</dbReference>
<dbReference type="SMART" id="SM00758">
    <property type="entry name" value="PA14"/>
    <property type="match status" value="1"/>
</dbReference>
<organism evidence="7 8">
    <name type="scientific">Eeniella nana</name>
    <name type="common">Yeast</name>
    <name type="synonym">Brettanomyces nanus</name>
    <dbReference type="NCBI Taxonomy" id="13502"/>
    <lineage>
        <taxon>Eukaryota</taxon>
        <taxon>Fungi</taxon>
        <taxon>Dikarya</taxon>
        <taxon>Ascomycota</taxon>
        <taxon>Saccharomycotina</taxon>
        <taxon>Pichiomycetes</taxon>
        <taxon>Pichiales</taxon>
        <taxon>Pichiaceae</taxon>
        <taxon>Brettanomyces</taxon>
    </lineage>
</organism>
<dbReference type="AlphaFoldDB" id="A0A875S6L0"/>
<dbReference type="Gene3D" id="3.40.50.1700">
    <property type="entry name" value="Glycoside hydrolase family 3 C-terminal domain"/>
    <property type="match status" value="1"/>
</dbReference>
<dbReference type="SUPFAM" id="SSF52279">
    <property type="entry name" value="Beta-D-glucan exohydrolase, C-terminal domain"/>
    <property type="match status" value="1"/>
</dbReference>
<dbReference type="InterPro" id="IPR036962">
    <property type="entry name" value="Glyco_hydro_3_N_sf"/>
</dbReference>
<dbReference type="Pfam" id="PF07691">
    <property type="entry name" value="PA14"/>
    <property type="match status" value="1"/>
</dbReference>
<evidence type="ECO:0000256" key="2">
    <source>
        <dbReference type="ARBA" id="ARBA00005336"/>
    </source>
</evidence>
<proteinExistence type="inferred from homology"/>
<dbReference type="RefSeq" id="XP_038780786.1">
    <property type="nucleotide sequence ID" value="XM_038924858.1"/>
</dbReference>
<dbReference type="Proteomes" id="UP000662931">
    <property type="component" value="Chromosome 4"/>
</dbReference>
<name>A0A875S6L0_EENNA</name>
<dbReference type="InterPro" id="IPR026891">
    <property type="entry name" value="Fn3-like"/>
</dbReference>
<evidence type="ECO:0000256" key="1">
    <source>
        <dbReference type="ARBA" id="ARBA00000448"/>
    </source>
</evidence>
<dbReference type="Pfam" id="PF00933">
    <property type="entry name" value="Glyco_hydro_3"/>
    <property type="match status" value="1"/>
</dbReference>
<accession>A0A875S6L0</accession>
<sequence>MTALNFDVDKLMNQLTTDEKIKLIHADDYYHTEAIERLGIPSLRVSDGPNGVRGTVFFDATPSACFPNGTCLASTFNRELLEECGHLMSIEAEHKGAQAILGPTTNIQRGPLGARGFESFSEDPFLAGISTASIVSGIQRTGRVAATVKHFVCNDLDDERMSSDSIVTERALREIYLEPFRWAVKLANPKCIMTSYNKINGVHCSESPKLIQGVLRDEWKWDGMVMCDWFGTYSTVDAIKCGLDIEFPGPTRFRRGDIVRHLLGSKEKNLSITHINACCRRVLKFIKSAVESRGTTKFNFTQDTLNDTPVTSKTLRKAAAEGIVLLKNQKDVLPLSKKDSIVVIGPNANITFSCSGGGSASMDSYHIVTILQGIENKVGHKITYEPGCYNHRFLCNLFETMTNDHDPSKKGVKASFFNKPAEERSPNEKPFDIKVVHTSCSNLFDYENPAIDQNTGIFYIDFEGYYIPPETGEYKFGCQASGTALMYMDGKLLIDNKTNQKVAPSIKVGSREETAVVHLKVGQKYHLKWEWGSDATSKLSMHWGSGSMQVGVIKVFDEDDQIQRAVNAAKSHDRVILCVGLNGQWETEGMDREIMGIPGRTDELVSAVLRANSNTVVVNQSGTPVEMPWLEDCDTLVHAWYGGNEMGDAIADVLFGDIVPSGKLALSWPYKNEDNPAFLNFHTENGRVLYGEDIFVGYRYYEKLHRAVAFPFGYGLSYTSFEYTNLKVSADEESLKVSLTVRNVGDKYTAKEIVQIYVASLDPSITRPVKELKQFEKVELRPGEAKTVRFHLTLKEACSFFDEFENSWCLEAGKYKLLAGSSSADVRLSADFDVKNTVHYSGL</sequence>
<reference evidence="7" key="1">
    <citation type="submission" date="2020-10" db="EMBL/GenBank/DDBJ databases">
        <authorList>
            <person name="Roach M.J.R."/>
        </authorList>
    </citation>
    <scope>NUCLEOTIDE SEQUENCE</scope>
    <source>
        <strain evidence="7">CBS 1945</strain>
    </source>
</reference>
<evidence type="ECO:0000256" key="4">
    <source>
        <dbReference type="ARBA" id="ARBA00022801"/>
    </source>
</evidence>
<dbReference type="SUPFAM" id="SSF51445">
    <property type="entry name" value="(Trans)glycosidases"/>
    <property type="match status" value="1"/>
</dbReference>
<feature type="domain" description="PA14" evidence="6">
    <location>
        <begin position="407"/>
        <end position="566"/>
    </location>
</feature>
<protein>
    <recommendedName>
        <fullName evidence="3">beta-glucosidase</fullName>
        <ecNumber evidence="3">3.2.1.21</ecNumber>
    </recommendedName>
</protein>
<dbReference type="SMART" id="SM01217">
    <property type="entry name" value="Fn3_like"/>
    <property type="match status" value="1"/>
</dbReference>
<dbReference type="SUPFAM" id="SSF56988">
    <property type="entry name" value="Anthrax protective antigen"/>
    <property type="match status" value="1"/>
</dbReference>
<dbReference type="InterPro" id="IPR036881">
    <property type="entry name" value="Glyco_hydro_3_C_sf"/>
</dbReference>
<evidence type="ECO:0000313" key="8">
    <source>
        <dbReference type="Proteomes" id="UP000662931"/>
    </source>
</evidence>
<dbReference type="InterPro" id="IPR037524">
    <property type="entry name" value="PA14/GLEYA"/>
</dbReference>
<dbReference type="EMBL" id="CP064815">
    <property type="protein sequence ID" value="QPG77221.1"/>
    <property type="molecule type" value="Genomic_DNA"/>
</dbReference>
<dbReference type="GO" id="GO:0009251">
    <property type="term" value="P:glucan catabolic process"/>
    <property type="evidence" value="ECO:0007669"/>
    <property type="project" value="TreeGrafter"/>
</dbReference>
<gene>
    <name evidence="7" type="ORF">FOA43_004628</name>
</gene>
<keyword evidence="8" id="KW-1185">Reference proteome</keyword>
<dbReference type="PRINTS" id="PR00133">
    <property type="entry name" value="GLHYDRLASE3"/>
</dbReference>
<dbReference type="Pfam" id="PF14310">
    <property type="entry name" value="Fn3-like"/>
    <property type="match status" value="1"/>
</dbReference>
<dbReference type="EC" id="3.2.1.21" evidence="3"/>
<dbReference type="Gene3D" id="3.20.20.300">
    <property type="entry name" value="Glycoside hydrolase, family 3, N-terminal domain"/>
    <property type="match status" value="1"/>
</dbReference>
<dbReference type="GeneID" id="62198028"/>
<dbReference type="Pfam" id="PF01915">
    <property type="entry name" value="Glyco_hydro_3_C"/>
    <property type="match status" value="1"/>
</dbReference>
<dbReference type="FunFam" id="2.60.40.10:FF:000495">
    <property type="entry name" value="Periplasmic beta-glucosidase"/>
    <property type="match status" value="1"/>
</dbReference>
<dbReference type="Gene3D" id="2.60.120.260">
    <property type="entry name" value="Galactose-binding domain-like"/>
    <property type="match status" value="1"/>
</dbReference>
<comment type="similarity">
    <text evidence="2">Belongs to the glycosyl hydrolase 3 family.</text>
</comment>
<dbReference type="InterPro" id="IPR013783">
    <property type="entry name" value="Ig-like_fold"/>
</dbReference>
<dbReference type="InterPro" id="IPR002772">
    <property type="entry name" value="Glyco_hydro_3_C"/>
</dbReference>
<dbReference type="PANTHER" id="PTHR42715">
    <property type="entry name" value="BETA-GLUCOSIDASE"/>
    <property type="match status" value="1"/>
</dbReference>
<dbReference type="InterPro" id="IPR001764">
    <property type="entry name" value="Glyco_hydro_3_N"/>
</dbReference>
<dbReference type="InterPro" id="IPR017853">
    <property type="entry name" value="GH"/>
</dbReference>
<dbReference type="InterPro" id="IPR011658">
    <property type="entry name" value="PA14_dom"/>
</dbReference>
<keyword evidence="4" id="KW-0378">Hydrolase</keyword>
<evidence type="ECO:0000256" key="3">
    <source>
        <dbReference type="ARBA" id="ARBA00012744"/>
    </source>
</evidence>
<dbReference type="KEGG" id="bnn:FOA43_004628"/>